<dbReference type="OrthoDB" id="10264449at2759"/>
<dbReference type="Proteomes" id="UP000800041">
    <property type="component" value="Unassembled WGS sequence"/>
</dbReference>
<gene>
    <name evidence="1" type="ORF">K402DRAFT_320509</name>
</gene>
<proteinExistence type="predicted"/>
<feature type="non-terminal residue" evidence="1">
    <location>
        <position position="1"/>
    </location>
</feature>
<reference evidence="1" key="1">
    <citation type="journal article" date="2020" name="Stud. Mycol.">
        <title>101 Dothideomycetes genomes: a test case for predicting lifestyles and emergence of pathogens.</title>
        <authorList>
            <person name="Haridas S."/>
            <person name="Albert R."/>
            <person name="Binder M."/>
            <person name="Bloem J."/>
            <person name="Labutti K."/>
            <person name="Salamov A."/>
            <person name="Andreopoulos B."/>
            <person name="Baker S."/>
            <person name="Barry K."/>
            <person name="Bills G."/>
            <person name="Bluhm B."/>
            <person name="Cannon C."/>
            <person name="Castanera R."/>
            <person name="Culley D."/>
            <person name="Daum C."/>
            <person name="Ezra D."/>
            <person name="Gonzalez J."/>
            <person name="Henrissat B."/>
            <person name="Kuo A."/>
            <person name="Liang C."/>
            <person name="Lipzen A."/>
            <person name="Lutzoni F."/>
            <person name="Magnuson J."/>
            <person name="Mondo S."/>
            <person name="Nolan M."/>
            <person name="Ohm R."/>
            <person name="Pangilinan J."/>
            <person name="Park H.-J."/>
            <person name="Ramirez L."/>
            <person name="Alfaro M."/>
            <person name="Sun H."/>
            <person name="Tritt A."/>
            <person name="Yoshinaga Y."/>
            <person name="Zwiers L.-H."/>
            <person name="Turgeon B."/>
            <person name="Goodwin S."/>
            <person name="Spatafora J."/>
            <person name="Crous P."/>
            <person name="Grigoriev I."/>
        </authorList>
    </citation>
    <scope>NUCLEOTIDE SEQUENCE</scope>
    <source>
        <strain evidence="1">CBS 113979</strain>
    </source>
</reference>
<dbReference type="AlphaFoldDB" id="A0A6G1HHA6"/>
<dbReference type="EMBL" id="ML977137">
    <property type="protein sequence ID" value="KAF1992464.1"/>
    <property type="molecule type" value="Genomic_DNA"/>
</dbReference>
<keyword evidence="2" id="KW-1185">Reference proteome</keyword>
<protein>
    <recommendedName>
        <fullName evidence="3">SnoaL-like domain-containing protein</fullName>
    </recommendedName>
</protein>
<accession>A0A6G1HHA6</accession>
<dbReference type="InterPro" id="IPR032710">
    <property type="entry name" value="NTF2-like_dom_sf"/>
</dbReference>
<organism evidence="1 2">
    <name type="scientific">Aulographum hederae CBS 113979</name>
    <dbReference type="NCBI Taxonomy" id="1176131"/>
    <lineage>
        <taxon>Eukaryota</taxon>
        <taxon>Fungi</taxon>
        <taxon>Dikarya</taxon>
        <taxon>Ascomycota</taxon>
        <taxon>Pezizomycotina</taxon>
        <taxon>Dothideomycetes</taxon>
        <taxon>Pleosporomycetidae</taxon>
        <taxon>Aulographales</taxon>
        <taxon>Aulographaceae</taxon>
    </lineage>
</organism>
<sequence>LEWTVMSQTGALGGTYHSAADFREKTIVKLGSIMDPDTPLRMKLHNIIGGSGTDEWTTIEMQNEGKTKNGMEYNQKYAWCVRWSPLPEGKIVQVRAYLDSKLLDDVITADEENKIKKEAASEI</sequence>
<evidence type="ECO:0000313" key="2">
    <source>
        <dbReference type="Proteomes" id="UP000800041"/>
    </source>
</evidence>
<evidence type="ECO:0008006" key="3">
    <source>
        <dbReference type="Google" id="ProtNLM"/>
    </source>
</evidence>
<dbReference type="SUPFAM" id="SSF54427">
    <property type="entry name" value="NTF2-like"/>
    <property type="match status" value="1"/>
</dbReference>
<dbReference type="Gene3D" id="3.10.450.50">
    <property type="match status" value="1"/>
</dbReference>
<name>A0A6G1HHA6_9PEZI</name>
<evidence type="ECO:0000313" key="1">
    <source>
        <dbReference type="EMBL" id="KAF1992464.1"/>
    </source>
</evidence>